<dbReference type="Proteomes" id="UP000541470">
    <property type="component" value="Unassembled WGS sequence"/>
</dbReference>
<accession>A0A7Y0FVW1</accession>
<dbReference type="RefSeq" id="WP_169589222.1">
    <property type="nucleotide sequence ID" value="NZ_JABBGK010000001.1"/>
</dbReference>
<name>A0A7Y0FVW1_9HYPH</name>
<proteinExistence type="predicted"/>
<dbReference type="EMBL" id="JABBGK010000001">
    <property type="protein sequence ID" value="NML74250.1"/>
    <property type="molecule type" value="Genomic_DNA"/>
</dbReference>
<protein>
    <submittedName>
        <fullName evidence="1">Uncharacterized protein</fullName>
    </submittedName>
</protein>
<gene>
    <name evidence="1" type="ORF">HHL25_08970</name>
</gene>
<evidence type="ECO:0000313" key="2">
    <source>
        <dbReference type="Proteomes" id="UP000541470"/>
    </source>
</evidence>
<dbReference type="AlphaFoldDB" id="A0A7Y0FVW1"/>
<keyword evidence="2" id="KW-1185">Reference proteome</keyword>
<sequence length="55" mass="5982">MCHTDVLASWLPTYAQFEQKQDQRKPAAAGDADLESFVTDCKAVSAQGQGDLPIQ</sequence>
<evidence type="ECO:0000313" key="1">
    <source>
        <dbReference type="EMBL" id="NML74250.1"/>
    </source>
</evidence>
<organism evidence="1 2">
    <name type="scientific">Rhizobium terricola</name>
    <dbReference type="NCBI Taxonomy" id="2728849"/>
    <lineage>
        <taxon>Bacteria</taxon>
        <taxon>Pseudomonadati</taxon>
        <taxon>Pseudomonadota</taxon>
        <taxon>Alphaproteobacteria</taxon>
        <taxon>Hyphomicrobiales</taxon>
        <taxon>Rhizobiaceae</taxon>
        <taxon>Rhizobium/Agrobacterium group</taxon>
        <taxon>Rhizobium</taxon>
    </lineage>
</organism>
<reference evidence="1 2" key="1">
    <citation type="submission" date="2020-04" db="EMBL/GenBank/DDBJ databases">
        <title>Rhizobium sp. S-51 isolated from soil.</title>
        <authorList>
            <person name="Dahal R.H."/>
        </authorList>
    </citation>
    <scope>NUCLEOTIDE SEQUENCE [LARGE SCALE GENOMIC DNA]</scope>
    <source>
        <strain evidence="1 2">S-51</strain>
    </source>
</reference>
<comment type="caution">
    <text evidence="1">The sequence shown here is derived from an EMBL/GenBank/DDBJ whole genome shotgun (WGS) entry which is preliminary data.</text>
</comment>